<dbReference type="InterPro" id="IPR043141">
    <property type="entry name" value="Ribosomal_uL10-like_sf"/>
</dbReference>
<dbReference type="InterPro" id="IPR033867">
    <property type="entry name" value="Mrt4"/>
</dbReference>
<evidence type="ECO:0000256" key="3">
    <source>
        <dbReference type="ARBA" id="ARBA00011117"/>
    </source>
</evidence>
<gene>
    <name evidence="8" type="ORF">PMAYCL1PPCAC_00640</name>
</gene>
<comment type="similarity">
    <text evidence="2 6">Belongs to the universal ribosomal protein uL10 family.</text>
</comment>
<dbReference type="FunFam" id="3.90.105.20:FF:000003">
    <property type="entry name" value="Ribosome assembly factor mrt4"/>
    <property type="match status" value="1"/>
</dbReference>
<comment type="caution">
    <text evidence="8">The sequence shown here is derived from an EMBL/GenBank/DDBJ whole genome shotgun (WGS) entry which is preliminary data.</text>
</comment>
<comment type="function">
    <text evidence="1 6">Component of the ribosome assembly machinery. Nuclear paralog of the ribosomal protein P0, it binds pre-60S subunits at an early stage of assembly in the nucleolus, and is replaced by P0 in cytoplasmic pre-60S subunits and mature 80S ribosomes.</text>
</comment>
<dbReference type="GO" id="GO:0030687">
    <property type="term" value="C:preribosome, large subunit precursor"/>
    <property type="evidence" value="ECO:0007669"/>
    <property type="project" value="TreeGrafter"/>
</dbReference>
<dbReference type="GO" id="GO:0003723">
    <property type="term" value="F:RNA binding"/>
    <property type="evidence" value="ECO:0007669"/>
    <property type="project" value="TreeGrafter"/>
</dbReference>
<dbReference type="EMBL" id="BTRK01000001">
    <property type="protein sequence ID" value="GMR30445.1"/>
    <property type="molecule type" value="Genomic_DNA"/>
</dbReference>
<evidence type="ECO:0000256" key="4">
    <source>
        <dbReference type="ARBA" id="ARBA00022490"/>
    </source>
</evidence>
<dbReference type="GO" id="GO:0006364">
    <property type="term" value="P:rRNA processing"/>
    <property type="evidence" value="ECO:0007669"/>
    <property type="project" value="TreeGrafter"/>
</dbReference>
<dbReference type="InterPro" id="IPR040637">
    <property type="entry name" value="Ribosomal_uL10-like_insert"/>
</dbReference>
<dbReference type="InterPro" id="IPR001790">
    <property type="entry name" value="Ribosomal_uL10"/>
</dbReference>
<evidence type="ECO:0000256" key="1">
    <source>
        <dbReference type="ARBA" id="ARBA00004046"/>
    </source>
</evidence>
<dbReference type="InterPro" id="IPR051742">
    <property type="entry name" value="Ribosome_Assembly_uL10"/>
</dbReference>
<keyword evidence="4 6" id="KW-0963">Cytoplasm</keyword>
<proteinExistence type="inferred from homology"/>
<dbReference type="GO" id="GO:0005730">
    <property type="term" value="C:nucleolus"/>
    <property type="evidence" value="ECO:0007669"/>
    <property type="project" value="UniProtKB-SubCell"/>
</dbReference>
<dbReference type="Gene3D" id="3.30.70.1730">
    <property type="match status" value="1"/>
</dbReference>
<comment type="subunit">
    <text evidence="3 6">Associates with the pre-60S ribosomal particle.</text>
</comment>
<dbReference type="GO" id="GO:0000956">
    <property type="term" value="P:nuclear-transcribed mRNA catabolic process"/>
    <property type="evidence" value="ECO:0007669"/>
    <property type="project" value="TreeGrafter"/>
</dbReference>
<evidence type="ECO:0000313" key="8">
    <source>
        <dbReference type="EMBL" id="GMR30445.1"/>
    </source>
</evidence>
<sequence length="219" mass="24959">MPRSKRDKDVSLTKVKKKTRETKEGLVQQLRNAVDEYPHVFVYEFENMRASKFVQVRQKFKTNSRFYFGKNNVMAVALGKDKTTEVANGISKVSHLLKGQCGLMFTHADKDEVIAYFKDLKDADYARAGIIAPQTIELSEGPLEQFAFSVEPQLRKLGMPTSLVKGVIHLTQNFRVCTEGQVIKPEEAKILKFLEEKLSVFHVNLKAYWSKKTGLQDLA</sequence>
<dbReference type="GO" id="GO:0000027">
    <property type="term" value="P:ribosomal large subunit assembly"/>
    <property type="evidence" value="ECO:0007669"/>
    <property type="project" value="InterPro"/>
</dbReference>
<dbReference type="GO" id="GO:0005737">
    <property type="term" value="C:cytoplasm"/>
    <property type="evidence" value="ECO:0007669"/>
    <property type="project" value="UniProtKB-SubCell"/>
</dbReference>
<evidence type="ECO:0000256" key="5">
    <source>
        <dbReference type="ARBA" id="ARBA00023242"/>
    </source>
</evidence>
<dbReference type="Gene3D" id="3.90.105.20">
    <property type="match status" value="1"/>
</dbReference>
<accession>A0AAN4Z387</accession>
<evidence type="ECO:0000313" key="9">
    <source>
        <dbReference type="Proteomes" id="UP001328107"/>
    </source>
</evidence>
<dbReference type="Pfam" id="PF17777">
    <property type="entry name" value="RL10P_insert"/>
    <property type="match status" value="1"/>
</dbReference>
<comment type="subcellular location">
    <subcellularLocation>
        <location evidence="6">Cytoplasm</location>
    </subcellularLocation>
    <subcellularLocation>
        <location evidence="6">Nucleus</location>
        <location evidence="6">Nucleolus</location>
    </subcellularLocation>
</comment>
<evidence type="ECO:0000259" key="7">
    <source>
        <dbReference type="Pfam" id="PF17777"/>
    </source>
</evidence>
<dbReference type="Pfam" id="PF00466">
    <property type="entry name" value="Ribosomal_L10"/>
    <property type="match status" value="1"/>
</dbReference>
<organism evidence="8 9">
    <name type="scientific">Pristionchus mayeri</name>
    <dbReference type="NCBI Taxonomy" id="1317129"/>
    <lineage>
        <taxon>Eukaryota</taxon>
        <taxon>Metazoa</taxon>
        <taxon>Ecdysozoa</taxon>
        <taxon>Nematoda</taxon>
        <taxon>Chromadorea</taxon>
        <taxon>Rhabditida</taxon>
        <taxon>Rhabditina</taxon>
        <taxon>Diplogasteromorpha</taxon>
        <taxon>Diplogasteroidea</taxon>
        <taxon>Neodiplogasteridae</taxon>
        <taxon>Pristionchus</taxon>
    </lineage>
</organism>
<keyword evidence="6" id="KW-0690">Ribosome biogenesis</keyword>
<dbReference type="SUPFAM" id="SSF160369">
    <property type="entry name" value="Ribosomal protein L10-like"/>
    <property type="match status" value="1"/>
</dbReference>
<dbReference type="CDD" id="cd05796">
    <property type="entry name" value="Ribosomal_P0_like"/>
    <property type="match status" value="1"/>
</dbReference>
<reference evidence="9" key="1">
    <citation type="submission" date="2022-10" db="EMBL/GenBank/DDBJ databases">
        <title>Genome assembly of Pristionchus species.</title>
        <authorList>
            <person name="Yoshida K."/>
            <person name="Sommer R.J."/>
        </authorList>
    </citation>
    <scope>NUCLEOTIDE SEQUENCE [LARGE SCALE GENOMIC DNA]</scope>
    <source>
        <strain evidence="9">RS5460</strain>
    </source>
</reference>
<protein>
    <recommendedName>
        <fullName evidence="6">Ribosome assembly factor mrt4</fullName>
    </recommendedName>
</protein>
<feature type="domain" description="Large ribosomal subunit protein uL10-like insertion" evidence="7">
    <location>
        <begin position="126"/>
        <end position="194"/>
    </location>
</feature>
<keyword evidence="5 6" id="KW-0539">Nucleus</keyword>
<name>A0AAN4Z387_9BILA</name>
<dbReference type="FunFam" id="3.30.70.1730:FF:000005">
    <property type="entry name" value="Ribosome assembly factor mrt4"/>
    <property type="match status" value="1"/>
</dbReference>
<keyword evidence="9" id="KW-1185">Reference proteome</keyword>
<dbReference type="Proteomes" id="UP001328107">
    <property type="component" value="Unassembled WGS sequence"/>
</dbReference>
<evidence type="ECO:0000256" key="2">
    <source>
        <dbReference type="ARBA" id="ARBA00008889"/>
    </source>
</evidence>
<dbReference type="AlphaFoldDB" id="A0AAN4Z387"/>
<dbReference type="PANTHER" id="PTHR45841">
    <property type="entry name" value="MRNA TURNOVER PROTEIN 4 MRTO4"/>
    <property type="match status" value="1"/>
</dbReference>
<dbReference type="InterPro" id="IPR043164">
    <property type="entry name" value="Ribosomal_uL10-like_insert_sf"/>
</dbReference>
<evidence type="ECO:0000256" key="6">
    <source>
        <dbReference type="RuleBase" id="RU364039"/>
    </source>
</evidence>
<dbReference type="PANTHER" id="PTHR45841:SF1">
    <property type="entry name" value="MRNA TURNOVER PROTEIN 4 HOMOLOG"/>
    <property type="match status" value="1"/>
</dbReference>